<dbReference type="InterPro" id="IPR036271">
    <property type="entry name" value="Tet_transcr_reg_TetR-rel_C_sf"/>
</dbReference>
<accession>A0ABP7G860</accession>
<dbReference type="Proteomes" id="UP001499884">
    <property type="component" value="Unassembled WGS sequence"/>
</dbReference>
<gene>
    <name evidence="6" type="ORF">GCM10023082_57200</name>
</gene>
<reference evidence="7" key="1">
    <citation type="journal article" date="2019" name="Int. J. Syst. Evol. Microbiol.">
        <title>The Global Catalogue of Microorganisms (GCM) 10K type strain sequencing project: providing services to taxonomists for standard genome sequencing and annotation.</title>
        <authorList>
            <consortium name="The Broad Institute Genomics Platform"/>
            <consortium name="The Broad Institute Genome Sequencing Center for Infectious Disease"/>
            <person name="Wu L."/>
            <person name="Ma J."/>
        </authorList>
    </citation>
    <scope>NUCLEOTIDE SEQUENCE [LARGE SCALE GENOMIC DNA]</scope>
    <source>
        <strain evidence="7">JCM 30846</strain>
    </source>
</reference>
<keyword evidence="7" id="KW-1185">Reference proteome</keyword>
<sequence>MAGDDRGASGREDERARIVEAAYRCLAASDGASASVGEILAAAGLSTRAFYRHFGSKDDLLIAMFRDDADALTAEMRAVTAAASSPADALRRLVRGTLRLTSDPRRRRRVLVMVSEETVRAKGYAAERARIDADAEGLIAAILAGGRSAGDFPGVCDVAADAGCIGALLRQAVDEQLARPSRDGARAAADRVIDFALRAVGRCAGRP</sequence>
<evidence type="ECO:0000256" key="2">
    <source>
        <dbReference type="ARBA" id="ARBA00023125"/>
    </source>
</evidence>
<dbReference type="SUPFAM" id="SSF48498">
    <property type="entry name" value="Tetracyclin repressor-like, C-terminal domain"/>
    <property type="match status" value="1"/>
</dbReference>
<evidence type="ECO:0000256" key="4">
    <source>
        <dbReference type="PROSITE-ProRule" id="PRU00335"/>
    </source>
</evidence>
<keyword evidence="2 4" id="KW-0238">DNA-binding</keyword>
<dbReference type="Pfam" id="PF00440">
    <property type="entry name" value="TetR_N"/>
    <property type="match status" value="1"/>
</dbReference>
<protein>
    <submittedName>
        <fullName evidence="6">TetR/AcrR family transcriptional regulator</fullName>
    </submittedName>
</protein>
<name>A0ABP7G860_9ACTN</name>
<evidence type="ECO:0000259" key="5">
    <source>
        <dbReference type="PROSITE" id="PS50977"/>
    </source>
</evidence>
<feature type="DNA-binding region" description="H-T-H motif" evidence="4">
    <location>
        <begin position="35"/>
        <end position="54"/>
    </location>
</feature>
<dbReference type="PANTHER" id="PTHR30055">
    <property type="entry name" value="HTH-TYPE TRANSCRIPTIONAL REGULATOR RUTR"/>
    <property type="match status" value="1"/>
</dbReference>
<dbReference type="SUPFAM" id="SSF46689">
    <property type="entry name" value="Homeodomain-like"/>
    <property type="match status" value="1"/>
</dbReference>
<evidence type="ECO:0000313" key="6">
    <source>
        <dbReference type="EMBL" id="GAA3754258.1"/>
    </source>
</evidence>
<comment type="caution">
    <text evidence="6">The sequence shown here is derived from an EMBL/GenBank/DDBJ whole genome shotgun (WGS) entry which is preliminary data.</text>
</comment>
<dbReference type="InterPro" id="IPR001647">
    <property type="entry name" value="HTH_TetR"/>
</dbReference>
<dbReference type="InterPro" id="IPR009057">
    <property type="entry name" value="Homeodomain-like_sf"/>
</dbReference>
<dbReference type="Gene3D" id="1.10.357.10">
    <property type="entry name" value="Tetracycline Repressor, domain 2"/>
    <property type="match status" value="1"/>
</dbReference>
<organism evidence="6 7">
    <name type="scientific">Streptomyces tremellae</name>
    <dbReference type="NCBI Taxonomy" id="1124239"/>
    <lineage>
        <taxon>Bacteria</taxon>
        <taxon>Bacillati</taxon>
        <taxon>Actinomycetota</taxon>
        <taxon>Actinomycetes</taxon>
        <taxon>Kitasatosporales</taxon>
        <taxon>Streptomycetaceae</taxon>
        <taxon>Streptomyces</taxon>
    </lineage>
</organism>
<keyword evidence="3" id="KW-0804">Transcription</keyword>
<dbReference type="EMBL" id="BAABEP010000062">
    <property type="protein sequence ID" value="GAA3754258.1"/>
    <property type="molecule type" value="Genomic_DNA"/>
</dbReference>
<evidence type="ECO:0000256" key="3">
    <source>
        <dbReference type="ARBA" id="ARBA00023163"/>
    </source>
</evidence>
<evidence type="ECO:0000256" key="1">
    <source>
        <dbReference type="ARBA" id="ARBA00023015"/>
    </source>
</evidence>
<feature type="domain" description="HTH tetR-type" evidence="5">
    <location>
        <begin position="12"/>
        <end position="72"/>
    </location>
</feature>
<dbReference type="Gene3D" id="1.10.10.60">
    <property type="entry name" value="Homeodomain-like"/>
    <property type="match status" value="1"/>
</dbReference>
<dbReference type="InterPro" id="IPR050109">
    <property type="entry name" value="HTH-type_TetR-like_transc_reg"/>
</dbReference>
<keyword evidence="1" id="KW-0805">Transcription regulation</keyword>
<dbReference type="RefSeq" id="WP_345653658.1">
    <property type="nucleotide sequence ID" value="NZ_BAABEP010000062.1"/>
</dbReference>
<proteinExistence type="predicted"/>
<dbReference type="PANTHER" id="PTHR30055:SF234">
    <property type="entry name" value="HTH-TYPE TRANSCRIPTIONAL REGULATOR BETI"/>
    <property type="match status" value="1"/>
</dbReference>
<dbReference type="PROSITE" id="PS50977">
    <property type="entry name" value="HTH_TETR_2"/>
    <property type="match status" value="1"/>
</dbReference>
<evidence type="ECO:0000313" key="7">
    <source>
        <dbReference type="Proteomes" id="UP001499884"/>
    </source>
</evidence>